<feature type="transmembrane region" description="Helical" evidence="8">
    <location>
        <begin position="102"/>
        <end position="123"/>
    </location>
</feature>
<keyword evidence="5" id="KW-0133">Cell shape</keyword>
<evidence type="ECO:0000313" key="9">
    <source>
        <dbReference type="EMBL" id="CRH04469.1"/>
    </source>
</evidence>
<gene>
    <name evidence="9" type="ORF">MAGMO_0256</name>
</gene>
<feature type="transmembrane region" description="Helical" evidence="8">
    <location>
        <begin position="6"/>
        <end position="23"/>
    </location>
</feature>
<evidence type="ECO:0000256" key="7">
    <source>
        <dbReference type="ARBA" id="ARBA00023136"/>
    </source>
</evidence>
<protein>
    <submittedName>
        <fullName evidence="9">Putative Rod shape-determining protein MreD</fullName>
    </submittedName>
</protein>
<dbReference type="InterPro" id="IPR026034">
    <property type="entry name" value="MreD_proteobac"/>
</dbReference>
<dbReference type="GO" id="GO:0005886">
    <property type="term" value="C:plasma membrane"/>
    <property type="evidence" value="ECO:0007669"/>
    <property type="project" value="UniProtKB-SubCell"/>
</dbReference>
<comment type="similarity">
    <text evidence="2">Belongs to the MreD family.</text>
</comment>
<feature type="transmembrane region" description="Helical" evidence="8">
    <location>
        <begin position="135"/>
        <end position="156"/>
    </location>
</feature>
<name>A0A1S7LEJ9_MAGMO</name>
<evidence type="ECO:0000256" key="1">
    <source>
        <dbReference type="ARBA" id="ARBA00004651"/>
    </source>
</evidence>
<keyword evidence="6 8" id="KW-1133">Transmembrane helix</keyword>
<dbReference type="AlphaFoldDB" id="A0A1S7LEJ9"/>
<comment type="subcellular location">
    <subcellularLocation>
        <location evidence="1">Cell membrane</location>
        <topology evidence="1">Multi-pass membrane protein</topology>
    </subcellularLocation>
</comment>
<evidence type="ECO:0000256" key="6">
    <source>
        <dbReference type="ARBA" id="ARBA00022989"/>
    </source>
</evidence>
<sequence>MTVVGALLKPWIPAVTLFLAIALQEVALPMHAWTVLRPDLLLIALFYWRLYRPDLCGPTVIFVSGLTVDILSGGLLGLNALSKSLLLLPIREFGNRLRGSDSLFLLPIVAILCLMDQGVQMLFATLVQGWGVDWMVIAGRAVASALVAPLVVAALIHTHRSWLEEASRAGR</sequence>
<evidence type="ECO:0000256" key="3">
    <source>
        <dbReference type="ARBA" id="ARBA00022475"/>
    </source>
</evidence>
<dbReference type="PANTHER" id="PTHR37484">
    <property type="entry name" value="ROD SHAPE-DETERMINING PROTEIN MRED"/>
    <property type="match status" value="1"/>
</dbReference>
<dbReference type="EMBL" id="LO017727">
    <property type="protein sequence ID" value="CRH04469.1"/>
    <property type="molecule type" value="Genomic_DNA"/>
</dbReference>
<dbReference type="PANTHER" id="PTHR37484:SF1">
    <property type="entry name" value="ROD SHAPE-DETERMINING PROTEIN MRED"/>
    <property type="match status" value="1"/>
</dbReference>
<keyword evidence="4 8" id="KW-0812">Transmembrane</keyword>
<keyword evidence="7 8" id="KW-0472">Membrane</keyword>
<keyword evidence="3" id="KW-1003">Cell membrane</keyword>
<dbReference type="NCBIfam" id="TIGR03426">
    <property type="entry name" value="shape_MreD"/>
    <property type="match status" value="1"/>
</dbReference>
<evidence type="ECO:0000256" key="4">
    <source>
        <dbReference type="ARBA" id="ARBA00022692"/>
    </source>
</evidence>
<evidence type="ECO:0000256" key="8">
    <source>
        <dbReference type="SAM" id="Phobius"/>
    </source>
</evidence>
<organism evidence="9">
    <name type="scientific">Magnetococcus massalia (strain MO-1)</name>
    <dbReference type="NCBI Taxonomy" id="451514"/>
    <lineage>
        <taxon>Bacteria</taxon>
        <taxon>Pseudomonadati</taxon>
        <taxon>Pseudomonadota</taxon>
        <taxon>Magnetococcia</taxon>
        <taxon>Magnetococcales</taxon>
        <taxon>Magnetococcaceae</taxon>
        <taxon>Magnetococcus</taxon>
    </lineage>
</organism>
<reference evidence="9" key="1">
    <citation type="submission" date="2015-04" db="EMBL/GenBank/DDBJ databases">
        <authorList>
            <person name="Syromyatnikov M.Y."/>
            <person name="Popov V.N."/>
        </authorList>
    </citation>
    <scope>NUCLEOTIDE SEQUENCE</scope>
    <source>
        <strain evidence="9">MO-1</strain>
    </source>
</reference>
<evidence type="ECO:0000256" key="2">
    <source>
        <dbReference type="ARBA" id="ARBA00007776"/>
    </source>
</evidence>
<dbReference type="Pfam" id="PF04093">
    <property type="entry name" value="MreD"/>
    <property type="match status" value="1"/>
</dbReference>
<accession>A0A1S7LEJ9</accession>
<dbReference type="InterPro" id="IPR007227">
    <property type="entry name" value="Cell_shape_determining_MreD"/>
</dbReference>
<dbReference type="GO" id="GO:0008360">
    <property type="term" value="P:regulation of cell shape"/>
    <property type="evidence" value="ECO:0007669"/>
    <property type="project" value="UniProtKB-KW"/>
</dbReference>
<proteinExistence type="inferred from homology"/>
<feature type="transmembrane region" description="Helical" evidence="8">
    <location>
        <begin position="60"/>
        <end position="81"/>
    </location>
</feature>
<evidence type="ECO:0000256" key="5">
    <source>
        <dbReference type="ARBA" id="ARBA00022960"/>
    </source>
</evidence>